<name>A0A4Q2IX15_9SPHN</name>
<proteinExistence type="predicted"/>
<gene>
    <name evidence="1" type="ORF">EO081_05940</name>
</gene>
<evidence type="ECO:0000313" key="2">
    <source>
        <dbReference type="Proteomes" id="UP000292347"/>
    </source>
</evidence>
<dbReference type="NCBIfam" id="TIGR01635">
    <property type="entry name" value="tail_comp_S"/>
    <property type="match status" value="2"/>
</dbReference>
<dbReference type="InterPro" id="IPR006522">
    <property type="entry name" value="Phage_virion_morphogenesis"/>
</dbReference>
<dbReference type="Pfam" id="PF05069">
    <property type="entry name" value="Phage_tail_S"/>
    <property type="match status" value="2"/>
</dbReference>
<comment type="caution">
    <text evidence="1">The sequence shown here is derived from an EMBL/GenBank/DDBJ whole genome shotgun (WGS) entry which is preliminary data.</text>
</comment>
<accession>A0A4Q2IX15</accession>
<dbReference type="OrthoDB" id="6402405at2"/>
<dbReference type="EMBL" id="SDPT01000001">
    <property type="protein sequence ID" value="RXZ35175.1"/>
    <property type="molecule type" value="Genomic_DNA"/>
</dbReference>
<dbReference type="Proteomes" id="UP000292347">
    <property type="component" value="Unassembled WGS sequence"/>
</dbReference>
<evidence type="ECO:0000313" key="1">
    <source>
        <dbReference type="EMBL" id="RXZ35175.1"/>
    </source>
</evidence>
<keyword evidence="2" id="KW-1185">Reference proteome</keyword>
<sequence length="222" mass="24855">MSDDLIEIEKLAGALLRNVDANARRRLLRSVAKKVQASQRARIARQQDPDGSPFAPRRKRPEPTRGAYTVRFLYPKGDPNPREVLMKSWVWDGPLMTGFDIEAGGIRSFHRDEVDRYLPLEPGMQNASAGKLRRKGHIRRAAMFRKLASARYLRTAATDTEAWVGFTGQAARVAGIHQHGQVDKPSEKAKPVRYARRTLLGLSEADRMMVLDALLASLVDGV</sequence>
<dbReference type="AlphaFoldDB" id="A0A4Q2IX15"/>
<organism evidence="1 2">
    <name type="scientific">Sphingomonas desiccabilis</name>
    <dbReference type="NCBI Taxonomy" id="429134"/>
    <lineage>
        <taxon>Bacteria</taxon>
        <taxon>Pseudomonadati</taxon>
        <taxon>Pseudomonadota</taxon>
        <taxon>Alphaproteobacteria</taxon>
        <taxon>Sphingomonadales</taxon>
        <taxon>Sphingomonadaceae</taxon>
        <taxon>Sphingomonas</taxon>
    </lineage>
</organism>
<dbReference type="RefSeq" id="WP_129340950.1">
    <property type="nucleotide sequence ID" value="NZ_JACIDD010000001.1"/>
</dbReference>
<protein>
    <submittedName>
        <fullName evidence="1">Phage virion morphogenesis protein</fullName>
    </submittedName>
</protein>
<reference evidence="1 2" key="1">
    <citation type="submission" date="2019-01" db="EMBL/GenBank/DDBJ databases">
        <title>Sphingomonas mucosissima sp. nov. and Sphingomonas desiccabilis sp. nov., from biological soil crusts in the Colorado Plateau, USA.</title>
        <authorList>
            <person name="Zhu D."/>
        </authorList>
    </citation>
    <scope>NUCLEOTIDE SEQUENCE [LARGE SCALE GENOMIC DNA]</scope>
    <source>
        <strain evidence="1 2">CP1D</strain>
    </source>
</reference>